<dbReference type="SMART" id="SM00105">
    <property type="entry name" value="ArfGap"/>
    <property type="match status" value="1"/>
</dbReference>
<feature type="region of interest" description="Disordered" evidence="12">
    <location>
        <begin position="1012"/>
        <end position="1036"/>
    </location>
</feature>
<dbReference type="InterPro" id="IPR001452">
    <property type="entry name" value="SH3_domain"/>
</dbReference>
<dbReference type="InterPro" id="IPR011993">
    <property type="entry name" value="PH-like_dom_sf"/>
</dbReference>
<dbReference type="PROSITE" id="PS50115">
    <property type="entry name" value="ARFGAP"/>
    <property type="match status" value="1"/>
</dbReference>
<evidence type="ECO:0000313" key="17">
    <source>
        <dbReference type="Proteomes" id="UP001075354"/>
    </source>
</evidence>
<evidence type="ECO:0008006" key="18">
    <source>
        <dbReference type="Google" id="ProtNLM"/>
    </source>
</evidence>
<dbReference type="Gene3D" id="2.30.30.40">
    <property type="entry name" value="SH3 Domains"/>
    <property type="match status" value="1"/>
</dbReference>
<feature type="coiled-coil region" evidence="11">
    <location>
        <begin position="193"/>
        <end position="220"/>
    </location>
</feature>
<evidence type="ECO:0000256" key="9">
    <source>
        <dbReference type="PROSITE-ProRule" id="PRU00192"/>
    </source>
</evidence>
<dbReference type="InterPro" id="IPR038508">
    <property type="entry name" value="ArfGAP_dom_sf"/>
</dbReference>
<dbReference type="CDD" id="cd08834">
    <property type="entry name" value="ArfGap_ASAP"/>
    <property type="match status" value="1"/>
</dbReference>
<dbReference type="PROSITE" id="PS50002">
    <property type="entry name" value="SH3"/>
    <property type="match status" value="1"/>
</dbReference>
<evidence type="ECO:0000313" key="16">
    <source>
        <dbReference type="EMBL" id="KAJ1527453.1"/>
    </source>
</evidence>
<feature type="region of interest" description="Disordered" evidence="12">
    <location>
        <begin position="901"/>
        <end position="942"/>
    </location>
</feature>
<dbReference type="Gene3D" id="2.30.29.30">
    <property type="entry name" value="Pleckstrin-homology domain (PH domain)/Phosphotyrosine-binding domain (PTB)"/>
    <property type="match status" value="1"/>
</dbReference>
<feature type="domain" description="SH3" evidence="13">
    <location>
        <begin position="1055"/>
        <end position="1119"/>
    </location>
</feature>
<evidence type="ECO:0000256" key="10">
    <source>
        <dbReference type="PROSITE-ProRule" id="PRU00288"/>
    </source>
</evidence>
<evidence type="ECO:0000259" key="15">
    <source>
        <dbReference type="PROSITE" id="PS50115"/>
    </source>
</evidence>
<dbReference type="Gene3D" id="1.25.40.950">
    <property type="match status" value="1"/>
</dbReference>
<dbReference type="InterPro" id="IPR001849">
    <property type="entry name" value="PH_domain"/>
</dbReference>
<keyword evidence="4" id="KW-0479">Metal-binding</keyword>
<evidence type="ECO:0000256" key="3">
    <source>
        <dbReference type="ARBA" id="ARBA00022490"/>
    </source>
</evidence>
<feature type="region of interest" description="Disordered" evidence="12">
    <location>
        <begin position="229"/>
        <end position="276"/>
    </location>
</feature>
<evidence type="ECO:0000256" key="12">
    <source>
        <dbReference type="SAM" id="MobiDB-lite"/>
    </source>
</evidence>
<dbReference type="SMART" id="SM00326">
    <property type="entry name" value="SH3"/>
    <property type="match status" value="1"/>
</dbReference>
<evidence type="ECO:0000256" key="4">
    <source>
        <dbReference type="ARBA" id="ARBA00022723"/>
    </source>
</evidence>
<gene>
    <name evidence="16" type="ORF">ONE63_007433</name>
</gene>
<evidence type="ECO:0000256" key="8">
    <source>
        <dbReference type="PROSITE-ProRule" id="PRU00023"/>
    </source>
</evidence>
<keyword evidence="7 8" id="KW-0040">ANK repeat</keyword>
<comment type="subcellular location">
    <subcellularLocation>
        <location evidence="1">Cytoplasm</location>
    </subcellularLocation>
</comment>
<evidence type="ECO:0000256" key="5">
    <source>
        <dbReference type="ARBA" id="ARBA00022737"/>
    </source>
</evidence>
<dbReference type="SUPFAM" id="SSF48403">
    <property type="entry name" value="Ankyrin repeat"/>
    <property type="match status" value="1"/>
</dbReference>
<dbReference type="CDD" id="cd13251">
    <property type="entry name" value="PH_ASAP"/>
    <property type="match status" value="1"/>
</dbReference>
<feature type="region of interest" description="Disordered" evidence="12">
    <location>
        <begin position="607"/>
        <end position="627"/>
    </location>
</feature>
<dbReference type="SMART" id="SM00233">
    <property type="entry name" value="PH"/>
    <property type="match status" value="1"/>
</dbReference>
<organism evidence="16 17">
    <name type="scientific">Megalurothrips usitatus</name>
    <name type="common">bean blossom thrips</name>
    <dbReference type="NCBI Taxonomy" id="439358"/>
    <lineage>
        <taxon>Eukaryota</taxon>
        <taxon>Metazoa</taxon>
        <taxon>Ecdysozoa</taxon>
        <taxon>Arthropoda</taxon>
        <taxon>Hexapoda</taxon>
        <taxon>Insecta</taxon>
        <taxon>Pterygota</taxon>
        <taxon>Neoptera</taxon>
        <taxon>Paraneoptera</taxon>
        <taxon>Thysanoptera</taxon>
        <taxon>Terebrantia</taxon>
        <taxon>Thripoidea</taxon>
        <taxon>Thripidae</taxon>
        <taxon>Megalurothrips</taxon>
    </lineage>
</organism>
<dbReference type="Gene3D" id="1.20.1270.60">
    <property type="entry name" value="Arfaptin homology (AH) domain/BAR domain"/>
    <property type="match status" value="1"/>
</dbReference>
<feature type="region of interest" description="Disordered" evidence="12">
    <location>
        <begin position="817"/>
        <end position="877"/>
    </location>
</feature>
<feature type="region of interest" description="Disordered" evidence="12">
    <location>
        <begin position="722"/>
        <end position="787"/>
    </location>
</feature>
<dbReference type="InterPro" id="IPR001164">
    <property type="entry name" value="ArfGAP_dom"/>
</dbReference>
<keyword evidence="5" id="KW-0677">Repeat</keyword>
<dbReference type="CDD" id="cd07604">
    <property type="entry name" value="BAR_ASAPs"/>
    <property type="match status" value="1"/>
</dbReference>
<evidence type="ECO:0000259" key="14">
    <source>
        <dbReference type="PROSITE" id="PS50003"/>
    </source>
</evidence>
<dbReference type="InterPro" id="IPR004148">
    <property type="entry name" value="BAR_dom"/>
</dbReference>
<keyword evidence="2 9" id="KW-0728">SH3 domain</keyword>
<reference evidence="16" key="1">
    <citation type="submission" date="2022-12" db="EMBL/GenBank/DDBJ databases">
        <title>Chromosome-level genome assembly of the bean flower thrips Megalurothrips usitatus.</title>
        <authorList>
            <person name="Ma L."/>
            <person name="Liu Q."/>
            <person name="Li H."/>
            <person name="Cai W."/>
        </authorList>
    </citation>
    <scope>NUCLEOTIDE SEQUENCE</scope>
    <source>
        <strain evidence="16">Cailab_2022a</strain>
    </source>
</reference>
<dbReference type="SMART" id="SM00248">
    <property type="entry name" value="ANK"/>
    <property type="match status" value="3"/>
</dbReference>
<name>A0AAV7XU84_9NEOP</name>
<evidence type="ECO:0000256" key="6">
    <source>
        <dbReference type="ARBA" id="ARBA00022833"/>
    </source>
</evidence>
<proteinExistence type="predicted"/>
<feature type="compositionally biased region" description="Polar residues" evidence="12">
    <location>
        <begin position="749"/>
        <end position="771"/>
    </location>
</feature>
<feature type="compositionally biased region" description="Polar residues" evidence="12">
    <location>
        <begin position="831"/>
        <end position="841"/>
    </location>
</feature>
<evidence type="ECO:0000256" key="11">
    <source>
        <dbReference type="SAM" id="Coils"/>
    </source>
</evidence>
<dbReference type="Pfam" id="PF00169">
    <property type="entry name" value="PH"/>
    <property type="match status" value="1"/>
</dbReference>
<dbReference type="FunFam" id="2.30.29.30:FF:000322">
    <property type="entry name" value="Uncharacterized protein, isoform B"/>
    <property type="match status" value="1"/>
</dbReference>
<dbReference type="SUPFAM" id="SSF50044">
    <property type="entry name" value="SH3-domain"/>
    <property type="match status" value="1"/>
</dbReference>
<dbReference type="PANTHER" id="PTHR45854">
    <property type="entry name" value="ASAP FAMILY MEMBER"/>
    <property type="match status" value="1"/>
</dbReference>
<dbReference type="PROSITE" id="PS50088">
    <property type="entry name" value="ANK_REPEAT"/>
    <property type="match status" value="1"/>
</dbReference>
<comment type="caution">
    <text evidence="16">The sequence shown here is derived from an EMBL/GenBank/DDBJ whole genome shotgun (WGS) entry which is preliminary data.</text>
</comment>
<dbReference type="SUPFAM" id="SSF57863">
    <property type="entry name" value="ArfGap/RecO-like zinc finger"/>
    <property type="match status" value="1"/>
</dbReference>
<dbReference type="Pfam" id="PF00018">
    <property type="entry name" value="SH3_1"/>
    <property type="match status" value="1"/>
</dbReference>
<dbReference type="PROSITE" id="PS50003">
    <property type="entry name" value="PH_DOMAIN"/>
    <property type="match status" value="1"/>
</dbReference>
<keyword evidence="17" id="KW-1185">Reference proteome</keyword>
<sequence>MKKAIKAIHNSGNSHVDNEMYLSRALERLGGNAMNKDQEPDIGAAFLKFAVVTKELSALMKTLMQNINNIVMFPLDTLLKGELRGVKGDLKRPFDKAWKDYEAKYTKIEKEKKAQAKEAGLIRTEITAPEVAEEMEKERRLFQLQMCEYLIKVNEIKTKKGIELLQHLVEYYHAQTNYFQDGLKTIEHFGSYVADLSMKLQKIRQKQDEERRRLAELRTLLRNAPGLEKEQNQRVHEYQHQTRGNATVVGPEKVPERSERVSNTANERGTDKSGGYSLHQLQACDKQAGITRTGHLLKKSEGKMRRVWQKRKCCVQAEGFLDICHADESKPPTKVNLLTCQIKLVPDDKRCFDLISYNRTYHFQAEDEADQRAWMSVLVNCKEGALHRAFDDSGKSGGSKINPSLLELQQAIIRYVQKLPGNDRCCDCNSQNDATWLSTNFGIIVCIECSGIHREMGVHISRIQSLTLDNVGTSQLLLARHMTNNAFNDVMEASLHCPKLSPSSTMEERYEYIRAKYVDKKFALQTCADERDLLSDLEHAVNNKNLYHLLQVFAEGVDLGSSLPTSDIGETALHLAVVRELGHSLHIVDFLVQNMPSQAIDRVTASFSAPSTPAGTPGSGQHSPISNARGGNSALHLCAIHDKVECMKLLIRSGADPMLKNAMDKTALDLAQERGHLGCEELLRHALQRQKSLFENINIDWNLSHDEGSTDFSDDETVIEDRNGCITPEKKSRSRPPSYVGAGRESPVNIRSRSSTCDSLKSGSSPNTYRQNMAPPPPPQNRKPSIGWNALSRSKSLSNAKPFFANFLTGVNPHGSLKKRAAPMPPMYGTLPSNPSHSRTPSDPLLQLQGYHTLSHHKRSPSSESGSHASPLAASGNRGSIPSAIHLVGAKLVIPPGEVPMLKSSSSMDKSGVRRPVGPPPPVPPLGSGPGMGTNSGGNNNLPLRMTNGRSTESISSMSSDMEQAVLGVGAGTHNPVPPPRKRKERGLLRGLEGFDFNSGYPYLQMPYFYCPLPQQQQQPPPPGSPHGSPSDMDLNQHSTLTLRNISNSTCPSVGGIRKCRALYDCEADNEDELSFREGEIIIVTNEQTDDENWMEGALERAPDVRGMFPISFVHMLIE</sequence>
<feature type="domain" description="Arf-GAP" evidence="15">
    <location>
        <begin position="410"/>
        <end position="530"/>
    </location>
</feature>
<protein>
    <recommendedName>
        <fullName evidence="18">ArfGAP with SH3 domain, ANK repeat and PH domain-containing protein</fullName>
    </recommendedName>
</protein>
<dbReference type="AlphaFoldDB" id="A0AAV7XU84"/>
<keyword evidence="3" id="KW-0963">Cytoplasm</keyword>
<feature type="repeat" description="ANK" evidence="8">
    <location>
        <begin position="630"/>
        <end position="662"/>
    </location>
</feature>
<evidence type="ECO:0000256" key="2">
    <source>
        <dbReference type="ARBA" id="ARBA00022443"/>
    </source>
</evidence>
<keyword evidence="10" id="KW-0863">Zinc-finger</keyword>
<dbReference type="PRINTS" id="PR00452">
    <property type="entry name" value="SH3DOMAIN"/>
</dbReference>
<dbReference type="PRINTS" id="PR00405">
    <property type="entry name" value="REVINTRACTNG"/>
</dbReference>
<feature type="compositionally biased region" description="Basic and acidic residues" evidence="12">
    <location>
        <begin position="722"/>
        <end position="731"/>
    </location>
</feature>
<dbReference type="InterPro" id="IPR037844">
    <property type="entry name" value="PH_ASAP"/>
</dbReference>
<dbReference type="Pfam" id="PF01412">
    <property type="entry name" value="ArfGap"/>
    <property type="match status" value="1"/>
</dbReference>
<evidence type="ECO:0000256" key="7">
    <source>
        <dbReference type="ARBA" id="ARBA00023043"/>
    </source>
</evidence>
<dbReference type="InterPro" id="IPR036028">
    <property type="entry name" value="SH3-like_dom_sf"/>
</dbReference>
<dbReference type="InterPro" id="IPR037278">
    <property type="entry name" value="ARFGAP/RecO"/>
</dbReference>
<dbReference type="GO" id="GO:0008270">
    <property type="term" value="F:zinc ion binding"/>
    <property type="evidence" value="ECO:0007669"/>
    <property type="project" value="UniProtKB-KW"/>
</dbReference>
<dbReference type="InterPro" id="IPR027267">
    <property type="entry name" value="AH/BAR_dom_sf"/>
</dbReference>
<feature type="compositionally biased region" description="Basic and acidic residues" evidence="12">
    <location>
        <begin position="229"/>
        <end position="240"/>
    </location>
</feature>
<dbReference type="PROSITE" id="PS50297">
    <property type="entry name" value="ANK_REP_REGION"/>
    <property type="match status" value="1"/>
</dbReference>
<dbReference type="InterPro" id="IPR036770">
    <property type="entry name" value="Ankyrin_rpt-contain_sf"/>
</dbReference>
<dbReference type="EMBL" id="JAPTSV010000005">
    <property type="protein sequence ID" value="KAJ1527453.1"/>
    <property type="molecule type" value="Genomic_DNA"/>
</dbReference>
<dbReference type="Gene3D" id="1.10.220.150">
    <property type="entry name" value="Arf GTPase activating protein"/>
    <property type="match status" value="1"/>
</dbReference>
<dbReference type="SUPFAM" id="SSF50729">
    <property type="entry name" value="PH domain-like"/>
    <property type="match status" value="1"/>
</dbReference>
<dbReference type="PANTHER" id="PTHR45854:SF3">
    <property type="entry name" value="ARFGAP WITH SH3 DOMAIN, ANK REPEAT AND PH DOMAIN-CONTAINING PROTEIN"/>
    <property type="match status" value="1"/>
</dbReference>
<dbReference type="SUPFAM" id="SSF103657">
    <property type="entry name" value="BAR/IMD domain-like"/>
    <property type="match status" value="1"/>
</dbReference>
<dbReference type="Proteomes" id="UP001075354">
    <property type="component" value="Chromosome 5"/>
</dbReference>
<dbReference type="Gene3D" id="1.25.40.20">
    <property type="entry name" value="Ankyrin repeat-containing domain"/>
    <property type="match status" value="1"/>
</dbReference>
<feature type="compositionally biased region" description="Pro residues" evidence="12">
    <location>
        <begin position="917"/>
        <end position="927"/>
    </location>
</feature>
<dbReference type="GO" id="GO:0005737">
    <property type="term" value="C:cytoplasm"/>
    <property type="evidence" value="ECO:0007669"/>
    <property type="project" value="UniProtKB-SubCell"/>
</dbReference>
<feature type="domain" description="PH" evidence="14">
    <location>
        <begin position="289"/>
        <end position="383"/>
    </location>
</feature>
<accession>A0AAV7XU84</accession>
<dbReference type="Pfam" id="PF16746">
    <property type="entry name" value="BAR_3"/>
    <property type="match status" value="1"/>
</dbReference>
<evidence type="ECO:0000259" key="13">
    <source>
        <dbReference type="PROSITE" id="PS50002"/>
    </source>
</evidence>
<dbReference type="GO" id="GO:0005096">
    <property type="term" value="F:GTPase activator activity"/>
    <property type="evidence" value="ECO:0007669"/>
    <property type="project" value="InterPro"/>
</dbReference>
<keyword evidence="6" id="KW-0862">Zinc</keyword>
<keyword evidence="11" id="KW-0175">Coiled coil</keyword>
<dbReference type="InterPro" id="IPR043593">
    <property type="entry name" value="ASAP"/>
</dbReference>
<dbReference type="Pfam" id="PF00023">
    <property type="entry name" value="Ank"/>
    <property type="match status" value="2"/>
</dbReference>
<evidence type="ECO:0000256" key="1">
    <source>
        <dbReference type="ARBA" id="ARBA00004496"/>
    </source>
</evidence>
<dbReference type="InterPro" id="IPR002110">
    <property type="entry name" value="Ankyrin_rpt"/>
</dbReference>